<dbReference type="AlphaFoldDB" id="A0A1U8IA77"/>
<protein>
    <recommendedName>
        <fullName evidence="2">Tf2-1-like SH3-like domain-containing protein</fullName>
    </recommendedName>
</protein>
<dbReference type="PaxDb" id="3635-A0A1U8IA77"/>
<reference evidence="4" key="2">
    <citation type="submission" date="2025-08" db="UniProtKB">
        <authorList>
            <consortium name="RefSeq"/>
        </authorList>
    </citation>
    <scope>IDENTIFICATION</scope>
</reference>
<accession>A0A1U8IA77</accession>
<feature type="region of interest" description="Disordered" evidence="1">
    <location>
        <begin position="1"/>
        <end position="47"/>
    </location>
</feature>
<name>A0A1U8IA77_GOSHI</name>
<dbReference type="GeneID" id="107894343"/>
<evidence type="ECO:0000313" key="3">
    <source>
        <dbReference type="Proteomes" id="UP000818029"/>
    </source>
</evidence>
<organism evidence="3 4">
    <name type="scientific">Gossypium hirsutum</name>
    <name type="common">Upland cotton</name>
    <name type="synonym">Gossypium mexicanum</name>
    <dbReference type="NCBI Taxonomy" id="3635"/>
    <lineage>
        <taxon>Eukaryota</taxon>
        <taxon>Viridiplantae</taxon>
        <taxon>Streptophyta</taxon>
        <taxon>Embryophyta</taxon>
        <taxon>Tracheophyta</taxon>
        <taxon>Spermatophyta</taxon>
        <taxon>Magnoliopsida</taxon>
        <taxon>eudicotyledons</taxon>
        <taxon>Gunneridae</taxon>
        <taxon>Pentapetalae</taxon>
        <taxon>rosids</taxon>
        <taxon>malvids</taxon>
        <taxon>Malvales</taxon>
        <taxon>Malvaceae</taxon>
        <taxon>Malvoideae</taxon>
        <taxon>Gossypium</taxon>
    </lineage>
</organism>
<gene>
    <name evidence="4" type="primary">LOC107894343</name>
</gene>
<dbReference type="KEGG" id="ghi:107894343"/>
<dbReference type="Gene3D" id="3.10.10.10">
    <property type="entry name" value="HIV Type 1 Reverse Transcriptase, subunit A, domain 1"/>
    <property type="match status" value="1"/>
</dbReference>
<reference evidence="3" key="1">
    <citation type="journal article" date="2020" name="Nat. Genet.">
        <title>Genomic diversifications of five Gossypium allopolyploid species and their impact on cotton improvement.</title>
        <authorList>
            <person name="Chen Z.J."/>
            <person name="Sreedasyam A."/>
            <person name="Ando A."/>
            <person name="Song Q."/>
            <person name="De Santiago L.M."/>
            <person name="Hulse-Kemp A.M."/>
            <person name="Ding M."/>
            <person name="Ye W."/>
            <person name="Kirkbride R.C."/>
            <person name="Jenkins J."/>
            <person name="Plott C."/>
            <person name="Lovell J."/>
            <person name="Lin Y.M."/>
            <person name="Vaughn R."/>
            <person name="Liu B."/>
            <person name="Simpson S."/>
            <person name="Scheffler B.E."/>
            <person name="Wen L."/>
            <person name="Saski C.A."/>
            <person name="Grover C.E."/>
            <person name="Hu G."/>
            <person name="Conover J.L."/>
            <person name="Carlson J.W."/>
            <person name="Shu S."/>
            <person name="Boston L.B."/>
            <person name="Williams M."/>
            <person name="Peterson D.G."/>
            <person name="McGee K."/>
            <person name="Jones D.C."/>
            <person name="Wendel J.F."/>
            <person name="Stelly D.M."/>
            <person name="Grimwood J."/>
            <person name="Schmutz J."/>
        </authorList>
    </citation>
    <scope>NUCLEOTIDE SEQUENCE [LARGE SCALE GENOMIC DNA]</scope>
    <source>
        <strain evidence="3">cv. TM-1</strain>
    </source>
</reference>
<dbReference type="PANTHER" id="PTHR46148:SF44">
    <property type="entry name" value="GAG-POL POLYPROTEIN"/>
    <property type="match status" value="1"/>
</dbReference>
<dbReference type="PANTHER" id="PTHR46148">
    <property type="entry name" value="CHROMO DOMAIN-CONTAINING PROTEIN"/>
    <property type="match status" value="1"/>
</dbReference>
<evidence type="ECO:0000259" key="2">
    <source>
        <dbReference type="Pfam" id="PF24626"/>
    </source>
</evidence>
<proteinExistence type="predicted"/>
<dbReference type="STRING" id="3635.A0A1U8IA77"/>
<sequence>MQAQSIGKVQPQRVTQQPLRGRGQAKGGNGMGGGPRAPGRGAGQTKVRRPALVYAARRQKDIDALDIITSTESEVSKLYRDVPLEVQGRDAEKLVRKGCVAFLAYVRISASRDSIVKGIHTVRDFPDVFLDELPGLPPNREVEFGIELLSGTAPGTPILFVEKKDGLMRMCIDYRQMNKLAIKNKYPLPRIDDLFDQFRGALYSPRFTYVLGYYRLFIEGFSLIAVPLTKLLRKSDGKVVAYASRQLKTHKVNYLTYDLELAVVHRWVELRKDYDCTIEYHPARPIRKFDDGSLLAELQVRLNWIELIRVKQLGDESLGLWLSQVESGDTTNLRLNSDGVSPWKKMRFSRKGKLSPRFIRSYRVLKWVGPIAYQLELPLKLDCIHDVFHVSIFRHYHSNPTHIVPIEEIEH</sequence>
<dbReference type="InterPro" id="IPR056924">
    <property type="entry name" value="SH3_Tf2-1"/>
</dbReference>
<dbReference type="InterPro" id="IPR043502">
    <property type="entry name" value="DNA/RNA_pol_sf"/>
</dbReference>
<dbReference type="InterPro" id="IPR043128">
    <property type="entry name" value="Rev_trsase/Diguanyl_cyclase"/>
</dbReference>
<evidence type="ECO:0000313" key="4">
    <source>
        <dbReference type="RefSeq" id="XP_016675115.1"/>
    </source>
</evidence>
<evidence type="ECO:0000256" key="1">
    <source>
        <dbReference type="SAM" id="MobiDB-lite"/>
    </source>
</evidence>
<feature type="compositionally biased region" description="Gly residues" evidence="1">
    <location>
        <begin position="24"/>
        <end position="42"/>
    </location>
</feature>
<feature type="domain" description="Tf2-1-like SH3-like" evidence="2">
    <location>
        <begin position="344"/>
        <end position="397"/>
    </location>
</feature>
<dbReference type="RefSeq" id="XP_016675115.1">
    <property type="nucleotide sequence ID" value="XM_016819626.1"/>
</dbReference>
<dbReference type="Gene3D" id="3.30.70.270">
    <property type="match status" value="1"/>
</dbReference>
<dbReference type="Pfam" id="PF24626">
    <property type="entry name" value="SH3_Tf2-1"/>
    <property type="match status" value="1"/>
</dbReference>
<dbReference type="SUPFAM" id="SSF56672">
    <property type="entry name" value="DNA/RNA polymerases"/>
    <property type="match status" value="1"/>
</dbReference>
<feature type="compositionally biased region" description="Polar residues" evidence="1">
    <location>
        <begin position="1"/>
        <end position="18"/>
    </location>
</feature>
<keyword evidence="3" id="KW-1185">Reference proteome</keyword>
<dbReference type="Proteomes" id="UP000818029">
    <property type="component" value="Chromosome A13"/>
</dbReference>